<dbReference type="PROSITE" id="PS51781">
    <property type="entry name" value="SH3B"/>
    <property type="match status" value="1"/>
</dbReference>
<keyword evidence="4" id="KW-1185">Reference proteome</keyword>
<evidence type="ECO:0000313" key="4">
    <source>
        <dbReference type="Proteomes" id="UP000636888"/>
    </source>
</evidence>
<dbReference type="Proteomes" id="UP000636888">
    <property type="component" value="Unassembled WGS sequence"/>
</dbReference>
<keyword evidence="1" id="KW-0732">Signal</keyword>
<name>A0A8J7M219_9BACT</name>
<dbReference type="InterPro" id="IPR003646">
    <property type="entry name" value="SH3-like_bac-type"/>
</dbReference>
<feature type="chain" id="PRO_5035299595" evidence="1">
    <location>
        <begin position="20"/>
        <end position="172"/>
    </location>
</feature>
<protein>
    <submittedName>
        <fullName evidence="3">SH3 domain-containing protein</fullName>
    </submittedName>
</protein>
<feature type="domain" description="SH3b" evidence="2">
    <location>
        <begin position="26"/>
        <end position="90"/>
    </location>
</feature>
<evidence type="ECO:0000313" key="3">
    <source>
        <dbReference type="EMBL" id="MBJ6727227.1"/>
    </source>
</evidence>
<dbReference type="Pfam" id="PF08239">
    <property type="entry name" value="SH3_3"/>
    <property type="match status" value="1"/>
</dbReference>
<organism evidence="3 4">
    <name type="scientific">Geomesophilobacter sediminis</name>
    <dbReference type="NCBI Taxonomy" id="2798584"/>
    <lineage>
        <taxon>Bacteria</taxon>
        <taxon>Pseudomonadati</taxon>
        <taxon>Thermodesulfobacteriota</taxon>
        <taxon>Desulfuromonadia</taxon>
        <taxon>Geobacterales</taxon>
        <taxon>Geobacteraceae</taxon>
        <taxon>Geomesophilobacter</taxon>
    </lineage>
</organism>
<accession>A0A8J7M219</accession>
<evidence type="ECO:0000256" key="1">
    <source>
        <dbReference type="SAM" id="SignalP"/>
    </source>
</evidence>
<evidence type="ECO:0000259" key="2">
    <source>
        <dbReference type="PROSITE" id="PS51781"/>
    </source>
</evidence>
<proteinExistence type="predicted"/>
<feature type="signal peptide" evidence="1">
    <location>
        <begin position="1"/>
        <end position="19"/>
    </location>
</feature>
<dbReference type="SMART" id="SM00287">
    <property type="entry name" value="SH3b"/>
    <property type="match status" value="1"/>
</dbReference>
<comment type="caution">
    <text evidence="3">The sequence shown here is derived from an EMBL/GenBank/DDBJ whole genome shotgun (WGS) entry which is preliminary data.</text>
</comment>
<dbReference type="Gene3D" id="2.30.30.40">
    <property type="entry name" value="SH3 Domains"/>
    <property type="match status" value="1"/>
</dbReference>
<gene>
    <name evidence="3" type="ORF">JFN93_21155</name>
</gene>
<sequence>MMKKLMSTVIVAGALTALAAPVFAESTTCTVTAPEIRLRKTPSKKAKVLGVLKKNAKVTTEGKCEGGWVKVVAEDGRAGYVGGWAIGNGAQGEAAAAPAAPVAKAEAPAPAAAPAAPKEIPNNEQLAIQITELRLNVLTLNRDMDKVKKDIRGLKVAVRGKKGGKKHGAKKG</sequence>
<reference evidence="3" key="1">
    <citation type="submission" date="2020-12" db="EMBL/GenBank/DDBJ databases">
        <title>Geomonas sp. Red875, isolated from river sediment.</title>
        <authorList>
            <person name="Xu Z."/>
            <person name="Zhang Z."/>
            <person name="Masuda Y."/>
            <person name="Itoh H."/>
            <person name="Senoo K."/>
        </authorList>
    </citation>
    <scope>NUCLEOTIDE SEQUENCE</scope>
    <source>
        <strain evidence="3">Red875</strain>
    </source>
</reference>
<dbReference type="AlphaFoldDB" id="A0A8J7M219"/>
<dbReference type="EMBL" id="JAEMHM010000021">
    <property type="protein sequence ID" value="MBJ6727227.1"/>
    <property type="molecule type" value="Genomic_DNA"/>
</dbReference>